<evidence type="ECO:0000259" key="19">
    <source>
        <dbReference type="PROSITE" id="PS51448"/>
    </source>
</evidence>
<evidence type="ECO:0000256" key="7">
    <source>
        <dbReference type="ARBA" id="ARBA00022989"/>
    </source>
</evidence>
<evidence type="ECO:0000256" key="16">
    <source>
        <dbReference type="ARBA" id="ARBA00042573"/>
    </source>
</evidence>
<keyword evidence="5" id="KW-0165">Cleavage on pair of basic residues</keyword>
<evidence type="ECO:0000256" key="2">
    <source>
        <dbReference type="ARBA" id="ARBA00022475"/>
    </source>
</evidence>
<dbReference type="SMART" id="SM00241">
    <property type="entry name" value="ZP"/>
    <property type="match status" value="1"/>
</dbReference>
<evidence type="ECO:0000256" key="10">
    <source>
        <dbReference type="ARBA" id="ARBA00023180"/>
    </source>
</evidence>
<dbReference type="Gene3D" id="4.10.110.10">
    <property type="entry name" value="Spasmolytic Protein, domain 1"/>
    <property type="match status" value="1"/>
</dbReference>
<dbReference type="KEGG" id="cgob:115009377"/>
<keyword evidence="11" id="KW-0278">Fertilization</keyword>
<accession>A0A6J2PSN6</accession>
<dbReference type="OrthoDB" id="8919081at2759"/>
<dbReference type="RefSeq" id="XP_029289193.1">
    <property type="nucleotide sequence ID" value="XM_029433333.1"/>
</dbReference>
<dbReference type="InterPro" id="IPR001507">
    <property type="entry name" value="ZP_dom"/>
</dbReference>
<feature type="domain" description="ZP" evidence="18">
    <location>
        <begin position="62"/>
        <end position="343"/>
    </location>
</feature>
<dbReference type="InterPro" id="IPR042235">
    <property type="entry name" value="ZP-C_dom"/>
</dbReference>
<feature type="disulfide bond" evidence="17">
    <location>
        <begin position="31"/>
        <end position="46"/>
    </location>
</feature>
<dbReference type="InterPro" id="IPR000519">
    <property type="entry name" value="P_trefoil_dom"/>
</dbReference>
<evidence type="ECO:0000256" key="5">
    <source>
        <dbReference type="ARBA" id="ARBA00022685"/>
    </source>
</evidence>
<dbReference type="Proteomes" id="UP000504630">
    <property type="component" value="Chromosome 6"/>
</dbReference>
<dbReference type="Pfam" id="PF00088">
    <property type="entry name" value="Trefoil"/>
    <property type="match status" value="1"/>
</dbReference>
<dbReference type="PANTHER" id="PTHR23343">
    <property type="entry name" value="ZONA PELLUCIDA SPERM-BINDING PROTEIN"/>
    <property type="match status" value="1"/>
</dbReference>
<dbReference type="InterPro" id="IPR055356">
    <property type="entry name" value="ZP-N"/>
</dbReference>
<reference evidence="21" key="1">
    <citation type="submission" date="2025-08" db="UniProtKB">
        <authorList>
            <consortium name="RefSeq"/>
        </authorList>
    </citation>
    <scope>IDENTIFICATION</scope>
</reference>
<proteinExistence type="predicted"/>
<evidence type="ECO:0000256" key="14">
    <source>
        <dbReference type="ARBA" id="ARBA00040238"/>
    </source>
</evidence>
<keyword evidence="3" id="KW-0964">Secreted</keyword>
<comment type="caution">
    <text evidence="17">Lacks conserved residue(s) required for the propagation of feature annotation.</text>
</comment>
<keyword evidence="10" id="KW-0325">Glycoprotein</keyword>
<dbReference type="Pfam" id="PF23344">
    <property type="entry name" value="ZP-N"/>
    <property type="match status" value="1"/>
</dbReference>
<dbReference type="PANTHER" id="PTHR23343:SF31">
    <property type="entry name" value="ZONA PELLUCIDA SPERM-BINDING PROTEIN 4"/>
    <property type="match status" value="1"/>
</dbReference>
<dbReference type="InterPro" id="IPR044913">
    <property type="entry name" value="P_trefoil_dom_sf"/>
</dbReference>
<dbReference type="Gene3D" id="2.60.40.3210">
    <property type="entry name" value="Zona pellucida, ZP-N domain"/>
    <property type="match status" value="1"/>
</dbReference>
<keyword evidence="4" id="KW-0272">Extracellular matrix</keyword>
<dbReference type="Gene3D" id="2.60.40.4100">
    <property type="entry name" value="Zona pellucida, ZP-C domain"/>
    <property type="match status" value="1"/>
</dbReference>
<dbReference type="PROSITE" id="PS51448">
    <property type="entry name" value="P_TREFOIL_2"/>
    <property type="match status" value="1"/>
</dbReference>
<comment type="subcellular location">
    <subcellularLocation>
        <location evidence="1">Cell membrane</location>
        <topology evidence="1">Single-pass type I membrane protein</topology>
    </subcellularLocation>
    <subcellularLocation>
        <location evidence="12">Zona pellucida</location>
    </subcellularLocation>
</comment>
<feature type="disulfide bond" evidence="17">
    <location>
        <begin position="21"/>
        <end position="47"/>
    </location>
</feature>
<protein>
    <recommendedName>
        <fullName evidence="14">Zona pellucida sperm-binding protein 4</fullName>
    </recommendedName>
    <alternativeName>
        <fullName evidence="16">Zona pellucida glycoprotein 4</fullName>
    </alternativeName>
    <alternativeName>
        <fullName evidence="15">Zona pellucida protein B</fullName>
    </alternativeName>
</protein>
<evidence type="ECO:0000256" key="6">
    <source>
        <dbReference type="ARBA" id="ARBA00022692"/>
    </source>
</evidence>
<sequence length="373" mass="40770">MVFSTPSGSTSSSLPSGTTRCEVADSQKIQCGSYGIAASACQKLGCCFDGQQCYFGKAVTVQCTKSGQFIVVVARDATLPNIDLESISLLEQGPGCTHVDSNKDFAIYNFPVIACGTVVLEEEPGVIIYENRMSSSYEVGVGNFGAITRDSQFELLFQCRYIGTSVETVVIEVIRIPHPISVAARGPLRVHMRLGSGQCNTKGCNEVDVAYNSYYTDADYPVTKVLRDPVYVEVQLLERTDPNLVLTLGRCWTTTSPNPHSLPQWDILIYGCPYKDDRYLSSLVPVGHDVDFPSHYRRFIFKMFTFVDLNSHHPLKEQVYIHCSTAVCNGAGGISCEPACYRKKRDVGAADQSKADSNVVVTVGPVTMAASEQ</sequence>
<dbReference type="InterPro" id="IPR051148">
    <property type="entry name" value="Zona_Pellucida_Domain_gp"/>
</dbReference>
<dbReference type="GO" id="GO:0035804">
    <property type="term" value="F:structural constituent of egg coat"/>
    <property type="evidence" value="ECO:0007669"/>
    <property type="project" value="TreeGrafter"/>
</dbReference>
<keyword evidence="6" id="KW-0812">Transmembrane</keyword>
<evidence type="ECO:0000256" key="4">
    <source>
        <dbReference type="ARBA" id="ARBA00022530"/>
    </source>
</evidence>
<keyword evidence="20" id="KW-1185">Reference proteome</keyword>
<organism evidence="20 21">
    <name type="scientific">Cottoperca gobio</name>
    <name type="common">Frogmouth</name>
    <name type="synonym">Aphritis gobio</name>
    <dbReference type="NCBI Taxonomy" id="56716"/>
    <lineage>
        <taxon>Eukaryota</taxon>
        <taxon>Metazoa</taxon>
        <taxon>Chordata</taxon>
        <taxon>Craniata</taxon>
        <taxon>Vertebrata</taxon>
        <taxon>Euteleostomi</taxon>
        <taxon>Actinopterygii</taxon>
        <taxon>Neopterygii</taxon>
        <taxon>Teleostei</taxon>
        <taxon>Neoteleostei</taxon>
        <taxon>Acanthomorphata</taxon>
        <taxon>Eupercaria</taxon>
        <taxon>Perciformes</taxon>
        <taxon>Notothenioidei</taxon>
        <taxon>Bovichtidae</taxon>
        <taxon>Cottoperca</taxon>
    </lineage>
</organism>
<keyword evidence="9 17" id="KW-1015">Disulfide bond</keyword>
<feature type="domain" description="P-type" evidence="19">
    <location>
        <begin position="19"/>
        <end position="57"/>
    </location>
</feature>
<dbReference type="PROSITE" id="PS51034">
    <property type="entry name" value="ZP_2"/>
    <property type="match status" value="1"/>
</dbReference>
<dbReference type="SMART" id="SM00018">
    <property type="entry name" value="PD"/>
    <property type="match status" value="1"/>
</dbReference>
<name>A0A6J2PSN6_COTGO</name>
<evidence type="ECO:0000256" key="15">
    <source>
        <dbReference type="ARBA" id="ARBA00042273"/>
    </source>
</evidence>
<dbReference type="AlphaFoldDB" id="A0A6J2PSN6"/>
<evidence type="ECO:0000256" key="1">
    <source>
        <dbReference type="ARBA" id="ARBA00004251"/>
    </source>
</evidence>
<keyword evidence="8" id="KW-0472">Membrane</keyword>
<dbReference type="GO" id="GO:0060468">
    <property type="term" value="P:prevention of polyspermy"/>
    <property type="evidence" value="ECO:0007669"/>
    <property type="project" value="TreeGrafter"/>
</dbReference>
<keyword evidence="2" id="KW-1003">Cell membrane</keyword>
<evidence type="ECO:0000256" key="3">
    <source>
        <dbReference type="ARBA" id="ARBA00022525"/>
    </source>
</evidence>
<evidence type="ECO:0000256" key="11">
    <source>
        <dbReference type="ARBA" id="ARBA00023279"/>
    </source>
</evidence>
<dbReference type="Pfam" id="PF00100">
    <property type="entry name" value="Zona_pellucida"/>
    <property type="match status" value="1"/>
</dbReference>
<dbReference type="GO" id="GO:0035805">
    <property type="term" value="C:egg coat"/>
    <property type="evidence" value="ECO:0007669"/>
    <property type="project" value="UniProtKB-SubCell"/>
</dbReference>
<keyword evidence="7" id="KW-1133">Transmembrane helix</keyword>
<dbReference type="GO" id="GO:0005886">
    <property type="term" value="C:plasma membrane"/>
    <property type="evidence" value="ECO:0007669"/>
    <property type="project" value="UniProtKB-SubCell"/>
</dbReference>
<evidence type="ECO:0000313" key="20">
    <source>
        <dbReference type="Proteomes" id="UP000504630"/>
    </source>
</evidence>
<evidence type="ECO:0000256" key="17">
    <source>
        <dbReference type="PROSITE-ProRule" id="PRU00779"/>
    </source>
</evidence>
<evidence type="ECO:0000256" key="9">
    <source>
        <dbReference type="ARBA" id="ARBA00023157"/>
    </source>
</evidence>
<dbReference type="GeneID" id="115009377"/>
<dbReference type="InterPro" id="IPR055355">
    <property type="entry name" value="ZP-C"/>
</dbReference>
<dbReference type="SUPFAM" id="SSF57492">
    <property type="entry name" value="Trefoil"/>
    <property type="match status" value="1"/>
</dbReference>
<dbReference type="InParanoid" id="A0A6J2PSN6"/>
<dbReference type="CDD" id="cd00111">
    <property type="entry name" value="Trefoil"/>
    <property type="match status" value="1"/>
</dbReference>
<evidence type="ECO:0000256" key="8">
    <source>
        <dbReference type="ARBA" id="ARBA00023136"/>
    </source>
</evidence>
<evidence type="ECO:0000256" key="12">
    <source>
        <dbReference type="ARBA" id="ARBA00024183"/>
    </source>
</evidence>
<gene>
    <name evidence="21" type="primary">LOC115009377</name>
</gene>
<dbReference type="GO" id="GO:0032190">
    <property type="term" value="F:acrosin binding"/>
    <property type="evidence" value="ECO:0007669"/>
    <property type="project" value="TreeGrafter"/>
</dbReference>
<evidence type="ECO:0000313" key="21">
    <source>
        <dbReference type="RefSeq" id="XP_029289193.1"/>
    </source>
</evidence>
<evidence type="ECO:0000259" key="18">
    <source>
        <dbReference type="PROSITE" id="PS51034"/>
    </source>
</evidence>
<comment type="function">
    <text evidence="13">Component of the zona pellucida, an extracellular matrix surrounding oocytes which mediates sperm binding, induction of the acrosome reaction and prevents post-fertilization polyspermy. The zona pellucida is composed of 3 to 4 glycoproteins, ZP1, ZP2, ZP3, and ZP4. ZP4 may act as a sperm receptor.</text>
</comment>
<evidence type="ECO:0000256" key="13">
    <source>
        <dbReference type="ARBA" id="ARBA00037545"/>
    </source>
</evidence>
<dbReference type="GO" id="GO:0007339">
    <property type="term" value="P:binding of sperm to zona pellucida"/>
    <property type="evidence" value="ECO:0007669"/>
    <property type="project" value="TreeGrafter"/>
</dbReference>